<dbReference type="GO" id="GO:0003676">
    <property type="term" value="F:nucleic acid binding"/>
    <property type="evidence" value="ECO:0007669"/>
    <property type="project" value="InterPro"/>
</dbReference>
<organism evidence="1 2">
    <name type="scientific">Sphingomonas rubra</name>
    <dbReference type="NCBI Taxonomy" id="634430"/>
    <lineage>
        <taxon>Bacteria</taxon>
        <taxon>Pseudomonadati</taxon>
        <taxon>Pseudomonadota</taxon>
        <taxon>Alphaproteobacteria</taxon>
        <taxon>Sphingomonadales</taxon>
        <taxon>Sphingomonadaceae</taxon>
        <taxon>Sphingomonas</taxon>
    </lineage>
</organism>
<dbReference type="Proteomes" id="UP000199586">
    <property type="component" value="Unassembled WGS sequence"/>
</dbReference>
<dbReference type="OrthoDB" id="506280at2"/>
<sequence length="395" mass="41891">MVQMRDAAGTPVMITPGVGGTALARVVLGTGEYNEAWLQMLVQSHPELLPLGRIEPAFADAVPIACEVPCAHGFIDNLFLTPRGDIVLIEVKLWKNPQARREMVAQLLDYVAALMTMDYQAFEQALAKARPTRITSTLWDLFKDHPDAGSEADFIDAVSANLARGRLLALAVGDGVRAEARALASLLQSHAGAHFSLALVELGLWEDKEAGRWLCLPSTLLQTVLVERGIVRVEQGVAKVLPVPTSAPGATPQTLTGTMFLEQLAAVDPTLPQALAAFVARLAPLGVVAEQKASLSLKADVGGPKLVNLSSISKSGQLWTDYLSNSVPVALATRYNQQLAHLIGGKVAATPTPRLLAQTGGAPLVSALLPKHQDAWVDIIAELLAAARTAQDDAA</sequence>
<protein>
    <submittedName>
        <fullName evidence="1">Uncharacterized protein</fullName>
    </submittedName>
</protein>
<name>A0A1I5TSM7_9SPHN</name>
<dbReference type="InterPro" id="IPR011856">
    <property type="entry name" value="tRNA_endonuc-like_dom_sf"/>
</dbReference>
<evidence type="ECO:0000313" key="2">
    <source>
        <dbReference type="Proteomes" id="UP000199586"/>
    </source>
</evidence>
<dbReference type="RefSeq" id="WP_093333819.1">
    <property type="nucleotide sequence ID" value="NZ_FOXP01000009.1"/>
</dbReference>
<dbReference type="STRING" id="634430.SAMN04488241_10914"/>
<keyword evidence="2" id="KW-1185">Reference proteome</keyword>
<dbReference type="AlphaFoldDB" id="A0A1I5TSM7"/>
<reference evidence="1 2" key="1">
    <citation type="submission" date="2016-10" db="EMBL/GenBank/DDBJ databases">
        <authorList>
            <person name="de Groot N.N."/>
        </authorList>
    </citation>
    <scope>NUCLEOTIDE SEQUENCE [LARGE SCALE GENOMIC DNA]</scope>
    <source>
        <strain evidence="1 2">CGMCC 1.9113</strain>
    </source>
</reference>
<proteinExistence type="predicted"/>
<accession>A0A1I5TSM7</accession>
<evidence type="ECO:0000313" key="1">
    <source>
        <dbReference type="EMBL" id="SFP85921.1"/>
    </source>
</evidence>
<gene>
    <name evidence="1" type="ORF">SAMN04488241_10914</name>
</gene>
<dbReference type="Gene3D" id="3.40.1350.10">
    <property type="match status" value="1"/>
</dbReference>
<dbReference type="EMBL" id="FOXP01000009">
    <property type="protein sequence ID" value="SFP85921.1"/>
    <property type="molecule type" value="Genomic_DNA"/>
</dbReference>